<evidence type="ECO:0000313" key="1">
    <source>
        <dbReference type="EMBL" id="ROT35728.1"/>
    </source>
</evidence>
<dbReference type="GeneID" id="39583620"/>
<sequence length="190" mass="20780">MNGYGYSISSKLVPSHNIPSPYLFAFMPGHHCKTSTGSVHETKTVPPTTNGIGGSLFTHLNSEDFEDFVPLQFTETCRKAPYVALFGPVFLEQQGSLSAANILSGKFPRSRSKLPSLPSMFRCFDVSSAAADRLRNGALQGLHGRQLSKHLHLQLATSFRRRALLSGQTVEMGESHGCRTGMNVRLPTSR</sequence>
<dbReference type="AlphaFoldDB" id="A0A3N2PMI0"/>
<dbReference type="RefSeq" id="XP_028463534.1">
    <property type="nucleotide sequence ID" value="XM_028615143.1"/>
</dbReference>
<dbReference type="EMBL" id="ML119060">
    <property type="protein sequence ID" value="ROT35728.1"/>
    <property type="molecule type" value="Genomic_DNA"/>
</dbReference>
<evidence type="ECO:0000313" key="2">
    <source>
        <dbReference type="Proteomes" id="UP000272025"/>
    </source>
</evidence>
<protein>
    <submittedName>
        <fullName evidence="1">Uncharacterized protein</fullName>
    </submittedName>
</protein>
<dbReference type="Proteomes" id="UP000272025">
    <property type="component" value="Unassembled WGS sequence"/>
</dbReference>
<gene>
    <name evidence="1" type="ORF">SODALDRAFT_381025</name>
</gene>
<reference evidence="1 2" key="1">
    <citation type="journal article" date="2018" name="Mol. Ecol.">
        <title>The obligate alkalophilic soda-lake fungus Sodiomyces alkalinus has shifted to a protein diet.</title>
        <authorList>
            <person name="Grum-Grzhimaylo A.A."/>
            <person name="Falkoski D.L."/>
            <person name="van den Heuvel J."/>
            <person name="Valero-Jimenez C.A."/>
            <person name="Min B."/>
            <person name="Choi I.G."/>
            <person name="Lipzen A."/>
            <person name="Daum C.G."/>
            <person name="Aanen D.K."/>
            <person name="Tsang A."/>
            <person name="Henrissat B."/>
            <person name="Bilanenko E.N."/>
            <person name="de Vries R.P."/>
            <person name="van Kan J.A.L."/>
            <person name="Grigoriev I.V."/>
            <person name="Debets A.J.M."/>
        </authorList>
    </citation>
    <scope>NUCLEOTIDE SEQUENCE [LARGE SCALE GENOMIC DNA]</scope>
    <source>
        <strain evidence="1 2">F11</strain>
    </source>
</reference>
<accession>A0A3N2PMI0</accession>
<organism evidence="1 2">
    <name type="scientific">Sodiomyces alkalinus (strain CBS 110278 / VKM F-3762 / F11)</name>
    <name type="common">Alkaliphilic filamentous fungus</name>
    <dbReference type="NCBI Taxonomy" id="1314773"/>
    <lineage>
        <taxon>Eukaryota</taxon>
        <taxon>Fungi</taxon>
        <taxon>Dikarya</taxon>
        <taxon>Ascomycota</taxon>
        <taxon>Pezizomycotina</taxon>
        <taxon>Sordariomycetes</taxon>
        <taxon>Hypocreomycetidae</taxon>
        <taxon>Glomerellales</taxon>
        <taxon>Plectosphaerellaceae</taxon>
        <taxon>Sodiomyces</taxon>
    </lineage>
</organism>
<proteinExistence type="predicted"/>
<name>A0A3N2PMI0_SODAK</name>
<keyword evidence="2" id="KW-1185">Reference proteome</keyword>